<protein>
    <submittedName>
        <fullName evidence="1">Uncharacterized protein</fullName>
    </submittedName>
</protein>
<evidence type="ECO:0000313" key="1">
    <source>
        <dbReference type="EMBL" id="KGE88309.1"/>
    </source>
</evidence>
<gene>
    <name evidence="1" type="ORF">IX84_10945</name>
</gene>
<dbReference type="Proteomes" id="UP000029736">
    <property type="component" value="Unassembled WGS sequence"/>
</dbReference>
<accession>A0A098S6X3</accession>
<dbReference type="AlphaFoldDB" id="A0A098S6X3"/>
<sequence>MITIYYPEYDKEVESWESQLREMVVAYRLQASPELVEPELREQDKVIAGTDAIAAYLKKLRQDVDDWRAPGCGV</sequence>
<dbReference type="RefSeq" id="WP_044219727.1">
    <property type="nucleotide sequence ID" value="NZ_JBKAGJ010000007.1"/>
</dbReference>
<organism evidence="1 2">
    <name type="scientific">Phaeodactylibacter xiamenensis</name>
    <dbReference type="NCBI Taxonomy" id="1524460"/>
    <lineage>
        <taxon>Bacteria</taxon>
        <taxon>Pseudomonadati</taxon>
        <taxon>Bacteroidota</taxon>
        <taxon>Saprospiria</taxon>
        <taxon>Saprospirales</taxon>
        <taxon>Haliscomenobacteraceae</taxon>
        <taxon>Phaeodactylibacter</taxon>
    </lineage>
</organism>
<name>A0A098S6X3_9BACT</name>
<comment type="caution">
    <text evidence="1">The sequence shown here is derived from an EMBL/GenBank/DDBJ whole genome shotgun (WGS) entry which is preliminary data.</text>
</comment>
<reference evidence="1 2" key="1">
    <citation type="journal article" date="2014" name="Int. J. Syst. Evol. Microbiol.">
        <title>Phaeodactylibacter xiamenensis gen. nov., sp. nov., a member of the family Saprospiraceae isolated from the marine alga Phaeodactylum tricornutum.</title>
        <authorList>
            <person name="Chen Z.Jr."/>
            <person name="Lei X."/>
            <person name="Lai Q."/>
            <person name="Li Y."/>
            <person name="Zhang B."/>
            <person name="Zhang J."/>
            <person name="Zhang H."/>
            <person name="Yang L."/>
            <person name="Zheng W."/>
            <person name="Tian Y."/>
            <person name="Yu Z."/>
            <person name="Xu H.Jr."/>
            <person name="Zheng T."/>
        </authorList>
    </citation>
    <scope>NUCLEOTIDE SEQUENCE [LARGE SCALE GENOMIC DNA]</scope>
    <source>
        <strain evidence="1 2">KD52</strain>
    </source>
</reference>
<dbReference type="OrthoDB" id="799406at2"/>
<keyword evidence="2" id="KW-1185">Reference proteome</keyword>
<proteinExistence type="predicted"/>
<dbReference type="EMBL" id="JPOS01000020">
    <property type="protein sequence ID" value="KGE88309.1"/>
    <property type="molecule type" value="Genomic_DNA"/>
</dbReference>
<evidence type="ECO:0000313" key="2">
    <source>
        <dbReference type="Proteomes" id="UP000029736"/>
    </source>
</evidence>